<feature type="chain" id="PRO_5013221012" evidence="1">
    <location>
        <begin position="16"/>
        <end position="86"/>
    </location>
</feature>
<protein>
    <submittedName>
        <fullName evidence="2">Limulus clotting factor C</fullName>
    </submittedName>
</protein>
<dbReference type="AlphaFoldDB" id="A0A0L7KQF6"/>
<proteinExistence type="predicted"/>
<gene>
    <name evidence="2" type="ORF">OBRU01_22578</name>
</gene>
<evidence type="ECO:0000313" key="2">
    <source>
        <dbReference type="EMBL" id="KOB65533.1"/>
    </source>
</evidence>
<keyword evidence="3" id="KW-1185">Reference proteome</keyword>
<evidence type="ECO:0000256" key="1">
    <source>
        <dbReference type="SAM" id="SignalP"/>
    </source>
</evidence>
<reference evidence="2 3" key="1">
    <citation type="journal article" date="2015" name="Genome Biol. Evol.">
        <title>The genome of winter moth (Operophtera brumata) provides a genomic perspective on sexual dimorphism and phenology.</title>
        <authorList>
            <person name="Derks M.F."/>
            <person name="Smit S."/>
            <person name="Salis L."/>
            <person name="Schijlen E."/>
            <person name="Bossers A."/>
            <person name="Mateman C."/>
            <person name="Pijl A.S."/>
            <person name="de Ridder D."/>
            <person name="Groenen M.A."/>
            <person name="Visser M.E."/>
            <person name="Megens H.J."/>
        </authorList>
    </citation>
    <scope>NUCLEOTIDE SEQUENCE [LARGE SCALE GENOMIC DNA]</scope>
    <source>
        <strain evidence="2">WM2013NL</strain>
        <tissue evidence="2">Head and thorax</tissue>
    </source>
</reference>
<dbReference type="Proteomes" id="UP000037510">
    <property type="component" value="Unassembled WGS sequence"/>
</dbReference>
<sequence length="86" mass="9632">MEFVIWLIFAVSVGADPSLKAAHCFWTDLEKQLPASQFAVAVGKLHRPWDDLVDQAQKSDVSIFISSKPGAHRALCMLTHCLRMHL</sequence>
<evidence type="ECO:0000313" key="3">
    <source>
        <dbReference type="Proteomes" id="UP000037510"/>
    </source>
</evidence>
<dbReference type="EMBL" id="JTDY01007003">
    <property type="protein sequence ID" value="KOB65533.1"/>
    <property type="molecule type" value="Genomic_DNA"/>
</dbReference>
<comment type="caution">
    <text evidence="2">The sequence shown here is derived from an EMBL/GenBank/DDBJ whole genome shotgun (WGS) entry which is preliminary data.</text>
</comment>
<accession>A0A0L7KQF6</accession>
<feature type="signal peptide" evidence="1">
    <location>
        <begin position="1"/>
        <end position="15"/>
    </location>
</feature>
<organism evidence="2 3">
    <name type="scientific">Operophtera brumata</name>
    <name type="common">Winter moth</name>
    <name type="synonym">Phalaena brumata</name>
    <dbReference type="NCBI Taxonomy" id="104452"/>
    <lineage>
        <taxon>Eukaryota</taxon>
        <taxon>Metazoa</taxon>
        <taxon>Ecdysozoa</taxon>
        <taxon>Arthropoda</taxon>
        <taxon>Hexapoda</taxon>
        <taxon>Insecta</taxon>
        <taxon>Pterygota</taxon>
        <taxon>Neoptera</taxon>
        <taxon>Endopterygota</taxon>
        <taxon>Lepidoptera</taxon>
        <taxon>Glossata</taxon>
        <taxon>Ditrysia</taxon>
        <taxon>Geometroidea</taxon>
        <taxon>Geometridae</taxon>
        <taxon>Larentiinae</taxon>
        <taxon>Operophtera</taxon>
    </lineage>
</organism>
<name>A0A0L7KQF6_OPEBR</name>
<keyword evidence="1" id="KW-0732">Signal</keyword>